<reference evidence="1" key="1">
    <citation type="submission" date="2021-04" db="EMBL/GenBank/DDBJ databases">
        <title>Microbacterium tenobrionis sp. nov. and Microbacterium allomyrinae sp. nov., isolated from larvae of Tenobrio molitor and Allomyrina dichotoma, respectively.</title>
        <authorList>
            <person name="Lee S.D."/>
        </authorList>
    </citation>
    <scope>NUCLEOTIDE SEQUENCE</scope>
    <source>
        <strain evidence="1">BWT-G7</strain>
    </source>
</reference>
<dbReference type="RefSeq" id="WP_229382560.1">
    <property type="nucleotide sequence ID" value="NZ_JAGTTN010000001.1"/>
</dbReference>
<organism evidence="1 2">
    <name type="scientific">Microbacterium allomyrinae</name>
    <dbReference type="NCBI Taxonomy" id="2830666"/>
    <lineage>
        <taxon>Bacteria</taxon>
        <taxon>Bacillati</taxon>
        <taxon>Actinomycetota</taxon>
        <taxon>Actinomycetes</taxon>
        <taxon>Micrococcales</taxon>
        <taxon>Microbacteriaceae</taxon>
        <taxon>Microbacterium</taxon>
    </lineage>
</organism>
<evidence type="ECO:0000313" key="2">
    <source>
        <dbReference type="Proteomes" id="UP001139354"/>
    </source>
</evidence>
<gene>
    <name evidence="1" type="ORF">KEC57_00455</name>
</gene>
<accession>A0A9X1LSC2</accession>
<sequence>MTKIDDPRAQAMADQLRAEIAGSQWRNIAPFVRALNEAGTPTDYTTFYNRARGKAELPMSVLFPALDLLGITFDQFARDAMKRASS</sequence>
<name>A0A9X1LSC2_9MICO</name>
<dbReference type="EMBL" id="JAGTTN010000001">
    <property type="protein sequence ID" value="MCC2030650.1"/>
    <property type="molecule type" value="Genomic_DNA"/>
</dbReference>
<protein>
    <submittedName>
        <fullName evidence="1">Uncharacterized protein</fullName>
    </submittedName>
</protein>
<evidence type="ECO:0000313" key="1">
    <source>
        <dbReference type="EMBL" id="MCC2030650.1"/>
    </source>
</evidence>
<dbReference type="Proteomes" id="UP001139354">
    <property type="component" value="Unassembled WGS sequence"/>
</dbReference>
<keyword evidence="2" id="KW-1185">Reference proteome</keyword>
<dbReference type="AlphaFoldDB" id="A0A9X1LSC2"/>
<proteinExistence type="predicted"/>
<comment type="caution">
    <text evidence="1">The sequence shown here is derived from an EMBL/GenBank/DDBJ whole genome shotgun (WGS) entry which is preliminary data.</text>
</comment>